<dbReference type="Proteomes" id="UP000322139">
    <property type="component" value="Unassembled WGS sequence"/>
</dbReference>
<dbReference type="InterPro" id="IPR045492">
    <property type="entry name" value="DUF6434"/>
</dbReference>
<proteinExistence type="predicted"/>
<dbReference type="RefSeq" id="WP_148973051.1">
    <property type="nucleotide sequence ID" value="NZ_JBNIKT010000008.1"/>
</dbReference>
<gene>
    <name evidence="2" type="ORF">FZD51_01070</name>
</gene>
<dbReference type="Pfam" id="PF18953">
    <property type="entry name" value="SAP_new25"/>
    <property type="match status" value="1"/>
</dbReference>
<dbReference type="PROSITE" id="PS50800">
    <property type="entry name" value="SAP"/>
    <property type="match status" value="1"/>
</dbReference>
<organism evidence="2 3">
    <name type="scientific">Bacillus infantis</name>
    <dbReference type="NCBI Taxonomy" id="324767"/>
    <lineage>
        <taxon>Bacteria</taxon>
        <taxon>Bacillati</taxon>
        <taxon>Bacillota</taxon>
        <taxon>Bacilli</taxon>
        <taxon>Bacillales</taxon>
        <taxon>Bacillaceae</taxon>
        <taxon>Bacillus</taxon>
    </lineage>
</organism>
<evidence type="ECO:0000259" key="1">
    <source>
        <dbReference type="PROSITE" id="PS50800"/>
    </source>
</evidence>
<reference evidence="2 3" key="1">
    <citation type="submission" date="2019-08" db="EMBL/GenBank/DDBJ databases">
        <title>Bacillus genomes from the desert of Cuatro Cienegas, Coahuila.</title>
        <authorList>
            <person name="Olmedo-Alvarez G."/>
        </authorList>
    </citation>
    <scope>NUCLEOTIDE SEQUENCE [LARGE SCALE GENOMIC DNA]</scope>
    <source>
        <strain evidence="2 3">CH446_14T</strain>
    </source>
</reference>
<dbReference type="EMBL" id="VTER01000001">
    <property type="protein sequence ID" value="TYS52070.1"/>
    <property type="molecule type" value="Genomic_DNA"/>
</dbReference>
<dbReference type="Pfam" id="PF20026">
    <property type="entry name" value="DUF6434"/>
    <property type="match status" value="1"/>
</dbReference>
<evidence type="ECO:0000313" key="2">
    <source>
        <dbReference type="EMBL" id="TYS52070.1"/>
    </source>
</evidence>
<name>A0A5D4RM58_9BACI</name>
<evidence type="ECO:0000313" key="3">
    <source>
        <dbReference type="Proteomes" id="UP000322139"/>
    </source>
</evidence>
<dbReference type="InterPro" id="IPR003034">
    <property type="entry name" value="SAP_dom"/>
</dbReference>
<sequence>MRPELSSKISYKEFSEYYWLKTELQAFCREEGMSTSGGKAELSKRIEIYLTTGEKKGPMIKRRPKPRAAKAPLSLDTVISENHTCSQEVRAFFKSAIGSQFHFSTYIQDYFKHNSGKTYRDAVSAWREEESRKKDPSYQREIGRQFEYNRFIRDYYADPKNQGKSRAEAIAAWMHIKSMPGSNEYKSPK</sequence>
<protein>
    <submittedName>
        <fullName evidence="2">SAP domain-containing protein</fullName>
    </submittedName>
</protein>
<dbReference type="AlphaFoldDB" id="A0A5D4RM58"/>
<feature type="domain" description="SAP" evidence="1">
    <location>
        <begin position="16"/>
        <end position="50"/>
    </location>
</feature>
<comment type="caution">
    <text evidence="2">The sequence shown here is derived from an EMBL/GenBank/DDBJ whole genome shotgun (WGS) entry which is preliminary data.</text>
</comment>
<accession>A0A5D4RM58</accession>